<keyword evidence="1" id="KW-0732">Signal</keyword>
<accession>A0A8J6N823</accession>
<evidence type="ECO:0000313" key="3">
    <source>
        <dbReference type="EMBL" id="MBC8207676.1"/>
    </source>
</evidence>
<dbReference type="CDD" id="cd22786">
    <property type="entry name" value="DPBB_YuiC-like"/>
    <property type="match status" value="1"/>
</dbReference>
<dbReference type="InterPro" id="IPR036908">
    <property type="entry name" value="RlpA-like_sf"/>
</dbReference>
<evidence type="ECO:0000256" key="1">
    <source>
        <dbReference type="ARBA" id="ARBA00022729"/>
    </source>
</evidence>
<dbReference type="AlphaFoldDB" id="A0A8J6N823"/>
<dbReference type="SUPFAM" id="SSF50685">
    <property type="entry name" value="Barwin-like endoglucanases"/>
    <property type="match status" value="1"/>
</dbReference>
<dbReference type="Pfam" id="PF06725">
    <property type="entry name" value="3D"/>
    <property type="match status" value="1"/>
</dbReference>
<proteinExistence type="predicted"/>
<reference evidence="3 4" key="1">
    <citation type="submission" date="2020-08" db="EMBL/GenBank/DDBJ databases">
        <title>Bridging the membrane lipid divide: bacteria of the FCB group superphylum have the potential to synthesize archaeal ether lipids.</title>
        <authorList>
            <person name="Villanueva L."/>
            <person name="Von Meijenfeldt F.A.B."/>
            <person name="Westbye A.B."/>
            <person name="Yadav S."/>
            <person name="Hopmans E.C."/>
            <person name="Dutilh B.E."/>
            <person name="Sinninghe Damste J.S."/>
        </authorList>
    </citation>
    <scope>NUCLEOTIDE SEQUENCE [LARGE SCALE GENOMIC DNA]</scope>
    <source>
        <strain evidence="3">NIOZ-UU81</strain>
    </source>
</reference>
<feature type="domain" description="3D" evidence="2">
    <location>
        <begin position="71"/>
        <end position="131"/>
    </location>
</feature>
<dbReference type="EMBL" id="JACNLK010000009">
    <property type="protein sequence ID" value="MBC8207676.1"/>
    <property type="molecule type" value="Genomic_DNA"/>
</dbReference>
<dbReference type="GO" id="GO:0004553">
    <property type="term" value="F:hydrolase activity, hydrolyzing O-glycosyl compounds"/>
    <property type="evidence" value="ECO:0007669"/>
    <property type="project" value="InterPro"/>
</dbReference>
<dbReference type="GO" id="GO:0009254">
    <property type="term" value="P:peptidoglycan turnover"/>
    <property type="evidence" value="ECO:0007669"/>
    <property type="project" value="InterPro"/>
</dbReference>
<protein>
    <submittedName>
        <fullName evidence="3">3D domain-containing protein</fullName>
    </submittedName>
</protein>
<evidence type="ECO:0000259" key="2">
    <source>
        <dbReference type="Pfam" id="PF06725"/>
    </source>
</evidence>
<dbReference type="InterPro" id="IPR051933">
    <property type="entry name" value="Resuscitation_pf_RpfB"/>
</dbReference>
<dbReference type="PANTHER" id="PTHR39160">
    <property type="entry name" value="CELL WALL-BINDING PROTEIN YOCH"/>
    <property type="match status" value="1"/>
</dbReference>
<comment type="caution">
    <text evidence="3">The sequence shown here is derived from an EMBL/GenBank/DDBJ whole genome shotgun (WGS) entry which is preliminary data.</text>
</comment>
<sequence length="133" mass="15114">MGSKGETKVIETTAYCGCSQCCDWERGRWLFLKMDFWNRYVSNGKRSGATYTGQTASGTHPREAGRFTYGTIAADTHYYPFGTKMYVPGYGWGIVEDRGGAIKGPNRIDLYYDSHKHALKWGRKKVKVRIIKP</sequence>
<dbReference type="Gene3D" id="2.40.40.10">
    <property type="entry name" value="RlpA-like domain"/>
    <property type="match status" value="1"/>
</dbReference>
<dbReference type="PANTHER" id="PTHR39160:SF4">
    <property type="entry name" value="RESUSCITATION-PROMOTING FACTOR RPFB"/>
    <property type="match status" value="1"/>
</dbReference>
<dbReference type="GO" id="GO:0019867">
    <property type="term" value="C:outer membrane"/>
    <property type="evidence" value="ECO:0007669"/>
    <property type="project" value="InterPro"/>
</dbReference>
<dbReference type="Proteomes" id="UP000599024">
    <property type="component" value="Unassembled WGS sequence"/>
</dbReference>
<dbReference type="InterPro" id="IPR010611">
    <property type="entry name" value="3D_dom"/>
</dbReference>
<name>A0A8J6N823_9BACT</name>
<organism evidence="3 4">
    <name type="scientific">Candidatus Desulfatifera sulfidica</name>
    <dbReference type="NCBI Taxonomy" id="2841691"/>
    <lineage>
        <taxon>Bacteria</taxon>
        <taxon>Pseudomonadati</taxon>
        <taxon>Thermodesulfobacteriota</taxon>
        <taxon>Desulfobulbia</taxon>
        <taxon>Desulfobulbales</taxon>
        <taxon>Desulfobulbaceae</taxon>
        <taxon>Candidatus Desulfatifera</taxon>
    </lineage>
</organism>
<gene>
    <name evidence="3" type="ORF">H8E79_00700</name>
</gene>
<evidence type="ECO:0000313" key="4">
    <source>
        <dbReference type="Proteomes" id="UP000599024"/>
    </source>
</evidence>